<evidence type="ECO:0000313" key="2">
    <source>
        <dbReference type="EMBL" id="PSV11230.1"/>
    </source>
</evidence>
<accession>A0A2T3KVN0</accession>
<dbReference type="AlphaFoldDB" id="A0A2T3KVN0"/>
<comment type="caution">
    <text evidence="2">The sequence shown here is derived from an EMBL/GenBank/DDBJ whole genome shotgun (WGS) entry which is preliminary data.</text>
</comment>
<protein>
    <recommendedName>
        <fullName evidence="4">Lipoprotein</fullName>
    </recommendedName>
</protein>
<dbReference type="RefSeq" id="WP_061012325.1">
    <property type="nucleotide sequence ID" value="NZ_CP131572.1"/>
</dbReference>
<keyword evidence="1" id="KW-0732">Signal</keyword>
<evidence type="ECO:0008006" key="4">
    <source>
        <dbReference type="Google" id="ProtNLM"/>
    </source>
</evidence>
<feature type="signal peptide" evidence="1">
    <location>
        <begin position="1"/>
        <end position="22"/>
    </location>
</feature>
<evidence type="ECO:0000313" key="3">
    <source>
        <dbReference type="Proteomes" id="UP000240530"/>
    </source>
</evidence>
<dbReference type="Proteomes" id="UP000240530">
    <property type="component" value="Unassembled WGS sequence"/>
</dbReference>
<gene>
    <name evidence="2" type="ORF">C0W93_09315</name>
</gene>
<reference evidence="2 3" key="1">
    <citation type="submission" date="2018-03" db="EMBL/GenBank/DDBJ databases">
        <title>Whole genome sequencing of Histamine producing bacteria.</title>
        <authorList>
            <person name="Butler K."/>
        </authorList>
    </citation>
    <scope>NUCLEOTIDE SEQUENCE [LARGE SCALE GENOMIC DNA]</scope>
    <source>
        <strain evidence="2 3">Res.4.1</strain>
    </source>
</reference>
<sequence>MLRSILLALSLVLLAGCSSRQAEQLGLGGGQVNGYAQQMSNDQLCAVYLNKRSSNQTRVAVSAEWKKRKLSRSYCEKKANEWYVTKFAKWLTMQEDAKK</sequence>
<feature type="chain" id="PRO_5015420048" description="Lipoprotein" evidence="1">
    <location>
        <begin position="23"/>
        <end position="99"/>
    </location>
</feature>
<evidence type="ECO:0000256" key="1">
    <source>
        <dbReference type="SAM" id="SignalP"/>
    </source>
</evidence>
<organism evidence="2 3">
    <name type="scientific">Photobacterium leiognathi subsp. mandapamensis</name>
    <name type="common">Photobacterium mandapamensis</name>
    <dbReference type="NCBI Taxonomy" id="48408"/>
    <lineage>
        <taxon>Bacteria</taxon>
        <taxon>Pseudomonadati</taxon>
        <taxon>Pseudomonadota</taxon>
        <taxon>Gammaproteobacteria</taxon>
        <taxon>Vibrionales</taxon>
        <taxon>Vibrionaceae</taxon>
        <taxon>Photobacterium</taxon>
    </lineage>
</organism>
<dbReference type="EMBL" id="PYNS01000007">
    <property type="protein sequence ID" value="PSV11230.1"/>
    <property type="molecule type" value="Genomic_DNA"/>
</dbReference>
<dbReference type="PROSITE" id="PS51257">
    <property type="entry name" value="PROKAR_LIPOPROTEIN"/>
    <property type="match status" value="1"/>
</dbReference>
<name>A0A2T3KVN0_PHOLD</name>
<proteinExistence type="predicted"/>